<keyword evidence="7" id="KW-1185">Reference proteome</keyword>
<keyword evidence="4" id="KW-1003">Cell membrane</keyword>
<evidence type="ECO:0000256" key="1">
    <source>
        <dbReference type="ARBA" id="ARBA00004202"/>
    </source>
</evidence>
<dbReference type="GO" id="GO:0005886">
    <property type="term" value="C:plasma membrane"/>
    <property type="evidence" value="ECO:0007669"/>
    <property type="project" value="UniProtKB-SubCell"/>
</dbReference>
<keyword evidence="5" id="KW-0472">Membrane</keyword>
<keyword evidence="6" id="KW-0547">Nucleotide-binding</keyword>
<accession>A0A9X2RW29</accession>
<reference evidence="6" key="1">
    <citation type="submission" date="2022-06" db="EMBL/GenBank/DDBJ databases">
        <title>WGS of actinobacteria.</title>
        <authorList>
            <person name="Thawai C."/>
        </authorList>
    </citation>
    <scope>NUCLEOTIDE SEQUENCE</scope>
    <source>
        <strain evidence="6">DSM 42010</strain>
    </source>
</reference>
<proteinExistence type="inferred from homology"/>
<evidence type="ECO:0000256" key="5">
    <source>
        <dbReference type="ARBA" id="ARBA00023136"/>
    </source>
</evidence>
<dbReference type="PANTHER" id="PTHR43166:SF9">
    <property type="entry name" value="GLUTAMATE_ASPARTATE IMPORT ATP-BINDING PROTEIN GLTL"/>
    <property type="match status" value="1"/>
</dbReference>
<name>A0A9X2RW29_STRMQ</name>
<sequence>MLVVTHEIGFAKEVADRVVFMDDGQVLESGTPREVLDSPANPRTRAFLSRFL</sequence>
<dbReference type="AlphaFoldDB" id="A0A9X2RW29"/>
<dbReference type="SUPFAM" id="SSF52540">
    <property type="entry name" value="P-loop containing nucleoside triphosphate hydrolases"/>
    <property type="match status" value="1"/>
</dbReference>
<protein>
    <submittedName>
        <fullName evidence="6">Amino acid ABC transporter ATP-binding protein</fullName>
    </submittedName>
</protein>
<keyword evidence="6" id="KW-0067">ATP-binding</keyword>
<dbReference type="EMBL" id="JANIIC010000039">
    <property type="protein sequence ID" value="MCQ8833051.1"/>
    <property type="molecule type" value="Genomic_DNA"/>
</dbReference>
<dbReference type="GO" id="GO:0005524">
    <property type="term" value="F:ATP binding"/>
    <property type="evidence" value="ECO:0007669"/>
    <property type="project" value="UniProtKB-KW"/>
</dbReference>
<evidence type="ECO:0000256" key="2">
    <source>
        <dbReference type="ARBA" id="ARBA00005417"/>
    </source>
</evidence>
<dbReference type="InterPro" id="IPR050086">
    <property type="entry name" value="MetN_ABC_transporter-like"/>
</dbReference>
<evidence type="ECO:0000256" key="3">
    <source>
        <dbReference type="ARBA" id="ARBA00022448"/>
    </source>
</evidence>
<dbReference type="Proteomes" id="UP001142400">
    <property type="component" value="Unassembled WGS sequence"/>
</dbReference>
<keyword evidence="3" id="KW-0813">Transport</keyword>
<comment type="caution">
    <text evidence="6">The sequence shown here is derived from an EMBL/GenBank/DDBJ whole genome shotgun (WGS) entry which is preliminary data.</text>
</comment>
<dbReference type="PANTHER" id="PTHR43166">
    <property type="entry name" value="AMINO ACID IMPORT ATP-BINDING PROTEIN"/>
    <property type="match status" value="1"/>
</dbReference>
<evidence type="ECO:0000256" key="4">
    <source>
        <dbReference type="ARBA" id="ARBA00022475"/>
    </source>
</evidence>
<evidence type="ECO:0000313" key="7">
    <source>
        <dbReference type="Proteomes" id="UP001142400"/>
    </source>
</evidence>
<evidence type="ECO:0000313" key="6">
    <source>
        <dbReference type="EMBL" id="MCQ8833051.1"/>
    </source>
</evidence>
<dbReference type="InterPro" id="IPR027417">
    <property type="entry name" value="P-loop_NTPase"/>
</dbReference>
<gene>
    <name evidence="6" type="ORF">NQU54_29355</name>
</gene>
<organism evidence="6 7">
    <name type="scientific">Streptomyces malaysiensis subsp. samsunensis</name>
    <dbReference type="NCBI Taxonomy" id="459658"/>
    <lineage>
        <taxon>Bacteria</taxon>
        <taxon>Bacillati</taxon>
        <taxon>Actinomycetota</taxon>
        <taxon>Actinomycetes</taxon>
        <taxon>Kitasatosporales</taxon>
        <taxon>Streptomycetaceae</taxon>
        <taxon>Streptomyces</taxon>
        <taxon>Streptomyces violaceusniger group</taxon>
    </lineage>
</organism>
<comment type="similarity">
    <text evidence="2">Belongs to the ABC transporter superfamily.</text>
</comment>
<comment type="subcellular location">
    <subcellularLocation>
        <location evidence="1">Cell membrane</location>
        <topology evidence="1">Peripheral membrane protein</topology>
    </subcellularLocation>
</comment>
<dbReference type="Gene3D" id="3.40.50.300">
    <property type="entry name" value="P-loop containing nucleotide triphosphate hydrolases"/>
    <property type="match status" value="1"/>
</dbReference>